<dbReference type="EMBL" id="CP003563">
    <property type="protein sequence ID" value="AFL50280.1"/>
    <property type="molecule type" value="Genomic_DNA"/>
</dbReference>
<dbReference type="SUPFAM" id="SSF51294">
    <property type="entry name" value="Hedgehog/intein (Hint) domain"/>
    <property type="match status" value="1"/>
</dbReference>
<dbReference type="AlphaFoldDB" id="I3X324"/>
<dbReference type="Proteomes" id="UP000006180">
    <property type="component" value="Chromosome"/>
</dbReference>
<accession>I3X324</accession>
<dbReference type="HOGENOM" id="CLU_091256_0_0_5"/>
<reference evidence="2 3" key="1">
    <citation type="journal article" date="2012" name="J. Bacteriol.">
        <title>Complete genome sequence of the broad-host-range strain Sinorhizobium fredii USDA257.</title>
        <authorList>
            <person name="Schuldes J."/>
            <person name="Rodriguez Orbegoso M."/>
            <person name="Schmeisser C."/>
            <person name="Krishnan H.B."/>
            <person name="Daniel R."/>
            <person name="Streit W.R."/>
        </authorList>
    </citation>
    <scope>NUCLEOTIDE SEQUENCE [LARGE SCALE GENOMIC DNA]</scope>
    <source>
        <strain evidence="2 3">USDA 257</strain>
    </source>
</reference>
<evidence type="ECO:0000259" key="1">
    <source>
        <dbReference type="Pfam" id="PF13403"/>
    </source>
</evidence>
<dbReference type="eggNOG" id="COG3210">
    <property type="taxonomic scope" value="Bacteria"/>
</dbReference>
<dbReference type="InterPro" id="IPR036844">
    <property type="entry name" value="Hint_dom_sf"/>
</dbReference>
<dbReference type="PATRIC" id="fig|1185652.3.peg.1755"/>
<protein>
    <recommendedName>
        <fullName evidence="1">Hedgehog/Intein (Hint) domain-containing protein</fullName>
    </recommendedName>
</protein>
<dbReference type="RefSeq" id="WP_014762461.1">
    <property type="nucleotide sequence ID" value="NC_018000.1"/>
</dbReference>
<dbReference type="Gene3D" id="2.170.16.10">
    <property type="entry name" value="Hedgehog/Intein (Hint) domain"/>
    <property type="match status" value="1"/>
</dbReference>
<dbReference type="InterPro" id="IPR028992">
    <property type="entry name" value="Hedgehog/Intein_dom"/>
</dbReference>
<feature type="domain" description="Hedgehog/Intein (Hint)" evidence="1">
    <location>
        <begin position="78"/>
        <end position="214"/>
    </location>
</feature>
<dbReference type="STRING" id="1185652.USDA257_c16920"/>
<name>I3X324_SINF2</name>
<proteinExistence type="predicted"/>
<evidence type="ECO:0000313" key="3">
    <source>
        <dbReference type="Proteomes" id="UP000006180"/>
    </source>
</evidence>
<organism evidence="2 3">
    <name type="scientific">Sinorhizobium fredii (strain USDA 257)</name>
    <dbReference type="NCBI Taxonomy" id="1185652"/>
    <lineage>
        <taxon>Bacteria</taxon>
        <taxon>Pseudomonadati</taxon>
        <taxon>Pseudomonadota</taxon>
        <taxon>Alphaproteobacteria</taxon>
        <taxon>Hyphomicrobiales</taxon>
        <taxon>Rhizobiaceae</taxon>
        <taxon>Sinorhizobium/Ensifer group</taxon>
        <taxon>Sinorhizobium</taxon>
    </lineage>
</organism>
<sequence>MTTKDRGAQINEARRHVLGLAVAIGARIVTLGAPAATILSASSAEAGGKAWWKIGGRGKGHEAAPGKGNGNGNGNGPMCLLSGTSIKTPAGETCIEDLRIGDLVETVRGQALPIKWIGRHVYRRSGAKWKGAVVPVRIARFALDEHTPRRDLYVTRGHALFVDGVLITAQDLVNGTSIKQALPDARDTIEYFHIVLDSHEAVLAEGAPVETFLLEDRNYERFTNFVEFARLYPDDVAATMTPFAPIVGYGSREHLKALLRLASPRLIRPSPLQQTYERIAARGVELAG</sequence>
<evidence type="ECO:0000313" key="2">
    <source>
        <dbReference type="EMBL" id="AFL50280.1"/>
    </source>
</evidence>
<dbReference type="KEGG" id="sfd:USDA257_c16920"/>
<gene>
    <name evidence="2" type="ORF">USDA257_c16920</name>
</gene>
<dbReference type="Pfam" id="PF13403">
    <property type="entry name" value="Hint_2"/>
    <property type="match status" value="1"/>
</dbReference>